<keyword evidence="4" id="KW-1185">Reference proteome</keyword>
<feature type="region of interest" description="Disordered" evidence="1">
    <location>
        <begin position="148"/>
        <end position="169"/>
    </location>
</feature>
<dbReference type="CDD" id="cd05018">
    <property type="entry name" value="CoxG"/>
    <property type="match status" value="1"/>
</dbReference>
<dbReference type="Gene3D" id="3.30.530.20">
    <property type="match status" value="1"/>
</dbReference>
<evidence type="ECO:0000256" key="1">
    <source>
        <dbReference type="SAM" id="MobiDB-lite"/>
    </source>
</evidence>
<keyword evidence="2" id="KW-1133">Transmembrane helix</keyword>
<name>A0ABQ1QYI5_9RHOB</name>
<dbReference type="Proteomes" id="UP000617355">
    <property type="component" value="Unassembled WGS sequence"/>
</dbReference>
<protein>
    <submittedName>
        <fullName evidence="3">Carbon monoxide dehydrogenase</fullName>
    </submittedName>
</protein>
<feature type="transmembrane region" description="Helical" evidence="2">
    <location>
        <begin position="182"/>
        <end position="200"/>
    </location>
</feature>
<dbReference type="EMBL" id="BMGI01000006">
    <property type="protein sequence ID" value="GGD47694.1"/>
    <property type="molecule type" value="Genomic_DNA"/>
</dbReference>
<dbReference type="InterPro" id="IPR023393">
    <property type="entry name" value="START-like_dom_sf"/>
</dbReference>
<evidence type="ECO:0000256" key="2">
    <source>
        <dbReference type="SAM" id="Phobius"/>
    </source>
</evidence>
<sequence>MQFAGENLVPATPERVWDGLNDPDILRRSIPGCTAMERTGESEFTATIVARVGPVSATFKGKVEIVNPEPPLAFTLRGRGQGGPAGFAKGEARIALSPEGDQTRLRYEADVEIGGKLASVGSRLIQGVARKMADDFFARFADALMGTGAQATEGPPPLAEQHQGGPSTPSFAARHIPLIDRLAWLGVGVALGVAGALWLLE</sequence>
<organism evidence="3 4">
    <name type="scientific">Sinisalibacter lacisalsi</name>
    <dbReference type="NCBI Taxonomy" id="1526570"/>
    <lineage>
        <taxon>Bacteria</taxon>
        <taxon>Pseudomonadati</taxon>
        <taxon>Pseudomonadota</taxon>
        <taxon>Alphaproteobacteria</taxon>
        <taxon>Rhodobacterales</taxon>
        <taxon>Roseobacteraceae</taxon>
        <taxon>Sinisalibacter</taxon>
    </lineage>
</organism>
<dbReference type="PANTHER" id="PTHR38588">
    <property type="entry name" value="BLL0334 PROTEIN"/>
    <property type="match status" value="1"/>
</dbReference>
<evidence type="ECO:0000313" key="4">
    <source>
        <dbReference type="Proteomes" id="UP000617355"/>
    </source>
</evidence>
<dbReference type="InterPro" id="IPR010419">
    <property type="entry name" value="CO_DH_gsu"/>
</dbReference>
<gene>
    <name evidence="3" type="ORF">GCM10011358_34380</name>
</gene>
<dbReference type="SUPFAM" id="SSF55961">
    <property type="entry name" value="Bet v1-like"/>
    <property type="match status" value="1"/>
</dbReference>
<evidence type="ECO:0000313" key="3">
    <source>
        <dbReference type="EMBL" id="GGD47694.1"/>
    </source>
</evidence>
<dbReference type="Pfam" id="PF06240">
    <property type="entry name" value="COXG"/>
    <property type="match status" value="1"/>
</dbReference>
<accession>A0ABQ1QYI5</accession>
<keyword evidence="2" id="KW-0812">Transmembrane</keyword>
<keyword evidence="2" id="KW-0472">Membrane</keyword>
<dbReference type="PANTHER" id="PTHR38588:SF1">
    <property type="entry name" value="BLL0334 PROTEIN"/>
    <property type="match status" value="1"/>
</dbReference>
<proteinExistence type="predicted"/>
<comment type="caution">
    <text evidence="3">The sequence shown here is derived from an EMBL/GenBank/DDBJ whole genome shotgun (WGS) entry which is preliminary data.</text>
</comment>
<reference evidence="4" key="1">
    <citation type="journal article" date="2019" name="Int. J. Syst. Evol. Microbiol.">
        <title>The Global Catalogue of Microorganisms (GCM) 10K type strain sequencing project: providing services to taxonomists for standard genome sequencing and annotation.</title>
        <authorList>
            <consortium name="The Broad Institute Genomics Platform"/>
            <consortium name="The Broad Institute Genome Sequencing Center for Infectious Disease"/>
            <person name="Wu L."/>
            <person name="Ma J."/>
        </authorList>
    </citation>
    <scope>NUCLEOTIDE SEQUENCE [LARGE SCALE GENOMIC DNA]</scope>
    <source>
        <strain evidence="4">CGMCC 1.12922</strain>
    </source>
</reference>
<dbReference type="RefSeq" id="WP_188530204.1">
    <property type="nucleotide sequence ID" value="NZ_BMGI01000006.1"/>
</dbReference>